<accession>A0A1X7FA62</accession>
<evidence type="ECO:0000256" key="1">
    <source>
        <dbReference type="SAM" id="Phobius"/>
    </source>
</evidence>
<organism evidence="2 3">
    <name type="scientific">Azospirillum oryzae</name>
    <dbReference type="NCBI Taxonomy" id="286727"/>
    <lineage>
        <taxon>Bacteria</taxon>
        <taxon>Pseudomonadati</taxon>
        <taxon>Pseudomonadota</taxon>
        <taxon>Alphaproteobacteria</taxon>
        <taxon>Rhodospirillales</taxon>
        <taxon>Azospirillaceae</taxon>
        <taxon>Azospirillum</taxon>
    </lineage>
</organism>
<proteinExistence type="predicted"/>
<dbReference type="Proteomes" id="UP000192936">
    <property type="component" value="Unassembled WGS sequence"/>
</dbReference>
<protein>
    <submittedName>
        <fullName evidence="2">Uncharacterized protein</fullName>
    </submittedName>
</protein>
<gene>
    <name evidence="2" type="ORF">SAMN02982917_2377</name>
</gene>
<keyword evidence="1" id="KW-1133">Transmembrane helix</keyword>
<dbReference type="RefSeq" id="WP_143266565.1">
    <property type="nucleotide sequence ID" value="NZ_FXAK01000005.1"/>
</dbReference>
<keyword evidence="1" id="KW-0472">Membrane</keyword>
<keyword evidence="1" id="KW-0812">Transmembrane</keyword>
<name>A0A1X7FA62_9PROT</name>
<dbReference type="OrthoDB" id="9972666at2"/>
<dbReference type="EMBL" id="FXAK01000005">
    <property type="protein sequence ID" value="SMF48413.1"/>
    <property type="molecule type" value="Genomic_DNA"/>
</dbReference>
<evidence type="ECO:0000313" key="3">
    <source>
        <dbReference type="Proteomes" id="UP000192936"/>
    </source>
</evidence>
<dbReference type="STRING" id="286727.SAMN02982917_2377"/>
<feature type="transmembrane region" description="Helical" evidence="1">
    <location>
        <begin position="15"/>
        <end position="38"/>
    </location>
</feature>
<evidence type="ECO:0000313" key="2">
    <source>
        <dbReference type="EMBL" id="SMF48413.1"/>
    </source>
</evidence>
<reference evidence="2 3" key="1">
    <citation type="submission" date="2017-04" db="EMBL/GenBank/DDBJ databases">
        <authorList>
            <person name="Afonso C.L."/>
            <person name="Miller P.J."/>
            <person name="Scott M.A."/>
            <person name="Spackman E."/>
            <person name="Goraichik I."/>
            <person name="Dimitrov K.M."/>
            <person name="Suarez D.L."/>
            <person name="Swayne D.E."/>
        </authorList>
    </citation>
    <scope>NUCLEOTIDE SEQUENCE [LARGE SCALE GENOMIC DNA]</scope>
    <source>
        <strain evidence="2 3">A2P</strain>
    </source>
</reference>
<dbReference type="AlphaFoldDB" id="A0A1X7FA62"/>
<sequence length="107" mass="11274">MTAILSILATRAGGIAALVLVALLTVTAGGLGLSLWLTRSDLADERLRANTLESAVKLQNDEVMDWQAKAAAAKSSADARALATLKPRTKPDLKTVEELNAWFASSP</sequence>